<protein>
    <submittedName>
        <fullName evidence="2">Uncharacterized protein</fullName>
    </submittedName>
</protein>
<name>A0A1G8A5L0_9BACI</name>
<dbReference type="Proteomes" id="UP000199163">
    <property type="component" value="Unassembled WGS sequence"/>
</dbReference>
<feature type="compositionally biased region" description="Acidic residues" evidence="1">
    <location>
        <begin position="40"/>
        <end position="63"/>
    </location>
</feature>
<evidence type="ECO:0000313" key="2">
    <source>
        <dbReference type="EMBL" id="SDH16146.1"/>
    </source>
</evidence>
<keyword evidence="3" id="KW-1185">Reference proteome</keyword>
<reference evidence="2 3" key="1">
    <citation type="submission" date="2016-10" db="EMBL/GenBank/DDBJ databases">
        <authorList>
            <person name="de Groot N.N."/>
        </authorList>
    </citation>
    <scope>NUCLEOTIDE SEQUENCE [LARGE SCALE GENOMIC DNA]</scope>
    <source>
        <strain evidence="2 3">DSM 21632</strain>
    </source>
</reference>
<gene>
    <name evidence="2" type="ORF">SAMN05192534_10229</name>
</gene>
<sequence>MKKKNQPPKNNPAEESMLSEFPVPQEQVADPFVEGTEAGAIEEEHEPDLPPDEEQILESENDV</sequence>
<proteinExistence type="predicted"/>
<evidence type="ECO:0000256" key="1">
    <source>
        <dbReference type="SAM" id="MobiDB-lite"/>
    </source>
</evidence>
<evidence type="ECO:0000313" key="3">
    <source>
        <dbReference type="Proteomes" id="UP000199163"/>
    </source>
</evidence>
<organism evidence="2 3">
    <name type="scientific">Alteribacillus persepolensis</name>
    <dbReference type="NCBI Taxonomy" id="568899"/>
    <lineage>
        <taxon>Bacteria</taxon>
        <taxon>Bacillati</taxon>
        <taxon>Bacillota</taxon>
        <taxon>Bacilli</taxon>
        <taxon>Bacillales</taxon>
        <taxon>Bacillaceae</taxon>
        <taxon>Alteribacillus</taxon>
    </lineage>
</organism>
<feature type="region of interest" description="Disordered" evidence="1">
    <location>
        <begin position="1"/>
        <end position="63"/>
    </location>
</feature>
<dbReference type="EMBL" id="FNDK01000002">
    <property type="protein sequence ID" value="SDH16146.1"/>
    <property type="molecule type" value="Genomic_DNA"/>
</dbReference>
<dbReference type="AlphaFoldDB" id="A0A1G8A5L0"/>
<accession>A0A1G8A5L0</accession>
<dbReference type="RefSeq" id="WP_091271204.1">
    <property type="nucleotide sequence ID" value="NZ_FNDK01000002.1"/>
</dbReference>